<comment type="caution">
    <text evidence="2">The sequence shown here is derived from an EMBL/GenBank/DDBJ whole genome shotgun (WGS) entry which is preliminary data.</text>
</comment>
<evidence type="ECO:0000256" key="1">
    <source>
        <dbReference type="SAM" id="MobiDB-lite"/>
    </source>
</evidence>
<dbReference type="AlphaFoldDB" id="A0A699XC24"/>
<feature type="compositionally biased region" description="Gly residues" evidence="1">
    <location>
        <begin position="49"/>
        <end position="65"/>
    </location>
</feature>
<name>A0A699XC24_TANCI</name>
<accession>A0A699XC24</accession>
<feature type="non-terminal residue" evidence="2">
    <location>
        <position position="65"/>
    </location>
</feature>
<feature type="region of interest" description="Disordered" evidence="1">
    <location>
        <begin position="42"/>
        <end position="65"/>
    </location>
</feature>
<proteinExistence type="predicted"/>
<dbReference type="EMBL" id="BKCJ011824101">
    <property type="protein sequence ID" value="GFD55990.1"/>
    <property type="molecule type" value="Genomic_DNA"/>
</dbReference>
<reference evidence="2" key="1">
    <citation type="journal article" date="2019" name="Sci. Rep.">
        <title>Draft genome of Tanacetum cinerariifolium, the natural source of mosquito coil.</title>
        <authorList>
            <person name="Yamashiro T."/>
            <person name="Shiraishi A."/>
            <person name="Satake H."/>
            <person name="Nakayama K."/>
        </authorList>
    </citation>
    <scope>NUCLEOTIDE SEQUENCE</scope>
</reference>
<sequence length="65" mass="5935">MLFLVGAHLVLLPRHAPRGAVGGGGLGPAAGGVREPVAAAAAGLRGAHGRGGGAAGGGGRGGQHP</sequence>
<gene>
    <name evidence="2" type="ORF">Tci_927959</name>
</gene>
<organism evidence="2">
    <name type="scientific">Tanacetum cinerariifolium</name>
    <name type="common">Dalmatian daisy</name>
    <name type="synonym">Chrysanthemum cinerariifolium</name>
    <dbReference type="NCBI Taxonomy" id="118510"/>
    <lineage>
        <taxon>Eukaryota</taxon>
        <taxon>Viridiplantae</taxon>
        <taxon>Streptophyta</taxon>
        <taxon>Embryophyta</taxon>
        <taxon>Tracheophyta</taxon>
        <taxon>Spermatophyta</taxon>
        <taxon>Magnoliopsida</taxon>
        <taxon>eudicotyledons</taxon>
        <taxon>Gunneridae</taxon>
        <taxon>Pentapetalae</taxon>
        <taxon>asterids</taxon>
        <taxon>campanulids</taxon>
        <taxon>Asterales</taxon>
        <taxon>Asteraceae</taxon>
        <taxon>Asteroideae</taxon>
        <taxon>Anthemideae</taxon>
        <taxon>Anthemidinae</taxon>
        <taxon>Tanacetum</taxon>
    </lineage>
</organism>
<evidence type="ECO:0000313" key="2">
    <source>
        <dbReference type="EMBL" id="GFD55990.1"/>
    </source>
</evidence>
<protein>
    <submittedName>
        <fullName evidence="2">Uncharacterized protein</fullName>
    </submittedName>
</protein>